<reference evidence="12" key="3">
    <citation type="submission" date="2025-09" db="UniProtKB">
        <authorList>
            <consortium name="Ensembl"/>
        </authorList>
    </citation>
    <scope>IDENTIFICATION</scope>
</reference>
<dbReference type="Ensembl" id="ENSSORT00005038592.1">
    <property type="protein sequence ID" value="ENSSORP00005037611.1"/>
    <property type="gene ID" value="ENSSORG00005017652.1"/>
</dbReference>
<feature type="domain" description="SRCR" evidence="11">
    <location>
        <begin position="469"/>
        <end position="569"/>
    </location>
</feature>
<feature type="disulfide bond" evidence="9">
    <location>
        <begin position="494"/>
        <end position="558"/>
    </location>
</feature>
<keyword evidence="7 9" id="KW-1015">Disulfide bond</keyword>
<keyword evidence="13" id="KW-1185">Reference proteome</keyword>
<dbReference type="SMART" id="SM00202">
    <property type="entry name" value="SR"/>
    <property type="match status" value="5"/>
</dbReference>
<dbReference type="PROSITE" id="PS50287">
    <property type="entry name" value="SRCR_2"/>
    <property type="match status" value="5"/>
</dbReference>
<dbReference type="GO" id="GO:0045217">
    <property type="term" value="P:cell-cell junction maintenance"/>
    <property type="evidence" value="ECO:0007669"/>
    <property type="project" value="TreeGrafter"/>
</dbReference>
<feature type="disulfide bond" evidence="9">
    <location>
        <begin position="86"/>
        <end position="96"/>
    </location>
</feature>
<keyword evidence="2 10" id="KW-0812">Transmembrane</keyword>
<dbReference type="Pfam" id="PF00530">
    <property type="entry name" value="SRCR"/>
    <property type="match status" value="5"/>
</dbReference>
<feature type="disulfide bond" evidence="9">
    <location>
        <begin position="323"/>
        <end position="333"/>
    </location>
</feature>
<protein>
    <recommendedName>
        <fullName evidence="11">SRCR domain-containing protein</fullName>
    </recommendedName>
</protein>
<comment type="subcellular location">
    <subcellularLocation>
        <location evidence="1">Membrane</location>
        <topology evidence="1">Single-pass membrane protein</topology>
    </subcellularLocation>
</comment>
<keyword evidence="8" id="KW-0325">Glycoprotein</keyword>
<feature type="disulfide bond" evidence="9">
    <location>
        <begin position="279"/>
        <end position="343"/>
    </location>
</feature>
<accession>A0A673B5P1</accession>
<reference evidence="12" key="1">
    <citation type="submission" date="2019-06" db="EMBL/GenBank/DDBJ databases">
        <authorList>
            <consortium name="Wellcome Sanger Institute Data Sharing"/>
        </authorList>
    </citation>
    <scope>NUCLEOTIDE SEQUENCE [LARGE SCALE GENOMIC DNA]</scope>
</reference>
<evidence type="ECO:0000313" key="13">
    <source>
        <dbReference type="Proteomes" id="UP000472271"/>
    </source>
</evidence>
<evidence type="ECO:0000256" key="2">
    <source>
        <dbReference type="ARBA" id="ARBA00022692"/>
    </source>
</evidence>
<feature type="disulfide bond" evidence="9">
    <location>
        <begin position="426"/>
        <end position="436"/>
    </location>
</feature>
<dbReference type="Gene3D" id="3.10.250.10">
    <property type="entry name" value="SRCR-like domain"/>
    <property type="match status" value="5"/>
</dbReference>
<dbReference type="InterPro" id="IPR053243">
    <property type="entry name" value="SJ_maturation_regulator"/>
</dbReference>
<comment type="caution">
    <text evidence="9">Lacks conserved residue(s) required for the propagation of feature annotation.</text>
</comment>
<keyword evidence="4" id="KW-0677">Repeat</keyword>
<dbReference type="GO" id="GO:0016020">
    <property type="term" value="C:membrane"/>
    <property type="evidence" value="ECO:0007669"/>
    <property type="project" value="UniProtKB-SubCell"/>
</dbReference>
<dbReference type="SUPFAM" id="SSF56487">
    <property type="entry name" value="SRCR-like"/>
    <property type="match status" value="5"/>
</dbReference>
<dbReference type="PANTHER" id="PTHR47653:SF1">
    <property type="entry name" value="DELETED IN MALIGNANT BRAIN TUMORS 1 PROTEIN"/>
    <property type="match status" value="1"/>
</dbReference>
<feature type="disulfide bond" evidence="9">
    <location>
        <begin position="292"/>
        <end position="353"/>
    </location>
</feature>
<feature type="domain" description="SRCR" evidence="11">
    <location>
        <begin position="357"/>
        <end position="457"/>
    </location>
</feature>
<feature type="domain" description="SRCR" evidence="11">
    <location>
        <begin position="254"/>
        <end position="354"/>
    </location>
</feature>
<feature type="disulfide bond" evidence="9">
    <location>
        <begin position="42"/>
        <end position="106"/>
    </location>
</feature>
<evidence type="ECO:0000313" key="12">
    <source>
        <dbReference type="Ensembl" id="ENSSORP00005037611.1"/>
    </source>
</evidence>
<dbReference type="FunFam" id="3.10.250.10:FF:000006">
    <property type="entry name" value="neurotrypsin isoform X2"/>
    <property type="match status" value="4"/>
</dbReference>
<evidence type="ECO:0000256" key="4">
    <source>
        <dbReference type="ARBA" id="ARBA00022737"/>
    </source>
</evidence>
<evidence type="ECO:0000256" key="10">
    <source>
        <dbReference type="SAM" id="Phobius"/>
    </source>
</evidence>
<dbReference type="InterPro" id="IPR001190">
    <property type="entry name" value="SRCR"/>
</dbReference>
<dbReference type="PANTHER" id="PTHR47653">
    <property type="entry name" value="PROTEIN BARK BEETLE"/>
    <property type="match status" value="1"/>
</dbReference>
<dbReference type="AlphaFoldDB" id="A0A673B5P1"/>
<feature type="domain" description="SRCR" evidence="11">
    <location>
        <begin position="16"/>
        <end position="117"/>
    </location>
</feature>
<evidence type="ECO:0000256" key="1">
    <source>
        <dbReference type="ARBA" id="ARBA00004167"/>
    </source>
</evidence>
<evidence type="ECO:0000256" key="5">
    <source>
        <dbReference type="ARBA" id="ARBA00022989"/>
    </source>
</evidence>
<keyword evidence="3" id="KW-0732">Signal</keyword>
<evidence type="ECO:0000256" key="9">
    <source>
        <dbReference type="PROSITE-ProRule" id="PRU00196"/>
    </source>
</evidence>
<feature type="disulfide bond" evidence="9">
    <location>
        <begin position="382"/>
        <end position="446"/>
    </location>
</feature>
<organism evidence="12 13">
    <name type="scientific">Sphaeramia orbicularis</name>
    <name type="common">orbiculate cardinalfish</name>
    <dbReference type="NCBI Taxonomy" id="375764"/>
    <lineage>
        <taxon>Eukaryota</taxon>
        <taxon>Metazoa</taxon>
        <taxon>Chordata</taxon>
        <taxon>Craniata</taxon>
        <taxon>Vertebrata</taxon>
        <taxon>Euteleostomi</taxon>
        <taxon>Actinopterygii</taxon>
        <taxon>Neopterygii</taxon>
        <taxon>Teleostei</taxon>
        <taxon>Neoteleostei</taxon>
        <taxon>Acanthomorphata</taxon>
        <taxon>Gobiaria</taxon>
        <taxon>Kurtiformes</taxon>
        <taxon>Apogonoidei</taxon>
        <taxon>Apogonidae</taxon>
        <taxon>Apogoninae</taxon>
        <taxon>Sphaeramia</taxon>
    </lineage>
</organism>
<sequence length="619" mass="68019">MRVCVCTFHFTDGLKVRLVNGNDHECSGRVEIFHEGQWGTVCDDNWDTSDAMVVCRQLGCGHAIHAHSGSHFGRGSGPIWRMMVMCGGEEPVLTHCRHNGFGKSNCKHDEDAGVTCFGEKLSELQHVDMRRMVVLFVQVKPFKIYFKCFHSFNLMSFLFSYTAQIRLVSGDSECSGRVEVFHEGHGETVCDDNWDTSDAMVVCRQLGCGHAIHAHSGSHFGSGSVGISILHKYVAPKLKTFVHEYNVNKHVSQIRLVNGDSECSGRVEVFHEGQWGTVCDDNWDTSDATVVCRQLGCGHAIHAHSGSHFGRGSGPIWLDDVMCGGEEPILTHCRHNGFGRSNCGHNEDAGVTCFAQIRLVNGDSECSGRVEVFHEGQWGTVCDDNWDTSDAMVVCRQLGCGHAIHAHSGSHFGRGSGPIWLDDVMCGGEEPILTHCRHNGFGKSNCKHDEDAGVICFGEKHLNQAVTRIRLVNGDSGCSGRVEVFHEGQWGTVCDDNWDTSDAMVVCRQLGCGHAIHAHSGSHFGRGSGPIWLDDVMCGGEEPILTHCRHNGFGKTNCGHHEDAGVTLPIRVLNNPLSVLSSFCKCFFIVVVISLTGTKSWRRQRYKSLASAGRDKRNE</sequence>
<keyword evidence="6 10" id="KW-0472">Membrane</keyword>
<dbReference type="InterPro" id="IPR036772">
    <property type="entry name" value="SRCR-like_dom_sf"/>
</dbReference>
<dbReference type="PRINTS" id="PR00258">
    <property type="entry name" value="SPERACTRCPTR"/>
</dbReference>
<proteinExistence type="predicted"/>
<feature type="disulfide bond" evidence="9">
    <location>
        <begin position="538"/>
        <end position="548"/>
    </location>
</feature>
<feature type="transmembrane region" description="Helical" evidence="10">
    <location>
        <begin position="577"/>
        <end position="597"/>
    </location>
</feature>
<evidence type="ECO:0000259" key="11">
    <source>
        <dbReference type="PROSITE" id="PS50287"/>
    </source>
</evidence>
<dbReference type="FunFam" id="3.10.250.10:FF:000016">
    <property type="entry name" value="Scavenger receptor cysteine-rich protein type 12"/>
    <property type="match status" value="1"/>
</dbReference>
<name>A0A673B5P1_9TELE</name>
<keyword evidence="5 10" id="KW-1133">Transmembrane helix</keyword>
<dbReference type="InParanoid" id="A0A673B5P1"/>
<evidence type="ECO:0000256" key="8">
    <source>
        <dbReference type="ARBA" id="ARBA00023180"/>
    </source>
</evidence>
<dbReference type="Proteomes" id="UP000472271">
    <property type="component" value="Chromosome 24"/>
</dbReference>
<evidence type="ECO:0000256" key="6">
    <source>
        <dbReference type="ARBA" id="ARBA00023136"/>
    </source>
</evidence>
<feature type="disulfide bond" evidence="9">
    <location>
        <begin position="55"/>
        <end position="116"/>
    </location>
</feature>
<reference evidence="12" key="2">
    <citation type="submission" date="2025-08" db="UniProtKB">
        <authorList>
            <consortium name="Ensembl"/>
        </authorList>
    </citation>
    <scope>IDENTIFICATION</scope>
</reference>
<evidence type="ECO:0000256" key="3">
    <source>
        <dbReference type="ARBA" id="ARBA00022729"/>
    </source>
</evidence>
<evidence type="ECO:0000256" key="7">
    <source>
        <dbReference type="ARBA" id="ARBA00023157"/>
    </source>
</evidence>
<feature type="disulfide bond" evidence="9">
    <location>
        <begin position="395"/>
        <end position="456"/>
    </location>
</feature>
<feature type="domain" description="SRCR" evidence="11">
    <location>
        <begin position="165"/>
        <end position="224"/>
    </location>
</feature>
<dbReference type="PROSITE" id="PS00420">
    <property type="entry name" value="SRCR_1"/>
    <property type="match status" value="4"/>
</dbReference>